<name>A0A411HGH1_9GAMM</name>
<feature type="transmembrane region" description="Helical" evidence="1">
    <location>
        <begin position="157"/>
        <end position="176"/>
    </location>
</feature>
<keyword evidence="1" id="KW-0472">Membrane</keyword>
<gene>
    <name evidence="2" type="ORF">ELE36_03860</name>
</gene>
<proteinExistence type="predicted"/>
<accession>A0A411HGH1</accession>
<dbReference type="KEGG" id="xbc:ELE36_03860"/>
<dbReference type="RefSeq" id="WP_129831840.1">
    <property type="nucleotide sequence ID" value="NZ_CP035704.1"/>
</dbReference>
<sequence>MTEDFVSADRSSSSLVWKFAAGIVTIASLVWVAWLLVKVWPDIVEHGTQILLVPLLIGFALSLVASYLTFEAFATLVRILGISRMPRRELAHLHFTAQLLKHLPGRVWGVGYQWAAGSAAGSLGDWLWVNLAHMLLATFFALWSSSLALGFSHGLKWGALTAVIGMMGYVVGWLIVSSHRLSSWLTLLPGRFGKLSSGISATLEKAPASARVKVFLLFSVSWLFYYASWFMNGMAYPPLGPNAAMQLCAYYMLAWFVGYLSLLTPSGLGVRELVFAWLAKDFPGDAVAIMALVGRVGSLAVDLVLGLAFAPFVPRKL</sequence>
<organism evidence="2 3">
    <name type="scientific">Pseudolysobacter antarcticus</name>
    <dbReference type="NCBI Taxonomy" id="2511995"/>
    <lineage>
        <taxon>Bacteria</taxon>
        <taxon>Pseudomonadati</taxon>
        <taxon>Pseudomonadota</taxon>
        <taxon>Gammaproteobacteria</taxon>
        <taxon>Lysobacterales</taxon>
        <taxon>Rhodanobacteraceae</taxon>
        <taxon>Pseudolysobacter</taxon>
    </lineage>
</organism>
<feature type="transmembrane region" description="Helical" evidence="1">
    <location>
        <begin position="214"/>
        <end position="236"/>
    </location>
</feature>
<feature type="transmembrane region" description="Helical" evidence="1">
    <location>
        <begin position="126"/>
        <end position="145"/>
    </location>
</feature>
<feature type="transmembrane region" description="Helical" evidence="1">
    <location>
        <begin position="49"/>
        <end position="70"/>
    </location>
</feature>
<protein>
    <recommendedName>
        <fullName evidence="4">Flippase-like domain-containing protein</fullName>
    </recommendedName>
</protein>
<dbReference type="EMBL" id="CP035704">
    <property type="protein sequence ID" value="QBB69583.1"/>
    <property type="molecule type" value="Genomic_DNA"/>
</dbReference>
<dbReference type="Proteomes" id="UP000291562">
    <property type="component" value="Chromosome"/>
</dbReference>
<keyword evidence="1" id="KW-1133">Transmembrane helix</keyword>
<evidence type="ECO:0008006" key="4">
    <source>
        <dbReference type="Google" id="ProtNLM"/>
    </source>
</evidence>
<dbReference type="AlphaFoldDB" id="A0A411HGH1"/>
<keyword evidence="3" id="KW-1185">Reference proteome</keyword>
<feature type="transmembrane region" description="Helical" evidence="1">
    <location>
        <begin position="288"/>
        <end position="313"/>
    </location>
</feature>
<evidence type="ECO:0000313" key="3">
    <source>
        <dbReference type="Proteomes" id="UP000291562"/>
    </source>
</evidence>
<keyword evidence="1" id="KW-0812">Transmembrane</keyword>
<feature type="transmembrane region" description="Helical" evidence="1">
    <location>
        <begin position="248"/>
        <end position="268"/>
    </location>
</feature>
<evidence type="ECO:0000313" key="2">
    <source>
        <dbReference type="EMBL" id="QBB69583.1"/>
    </source>
</evidence>
<feature type="transmembrane region" description="Helical" evidence="1">
    <location>
        <begin position="15"/>
        <end position="37"/>
    </location>
</feature>
<reference evidence="2 3" key="1">
    <citation type="submission" date="2019-01" db="EMBL/GenBank/DDBJ databases">
        <title>Pseudolysobacter antarctica gen. nov., sp. nov., isolated from Fildes Peninsula, Antarctica.</title>
        <authorList>
            <person name="Wei Z."/>
            <person name="Peng F."/>
        </authorList>
    </citation>
    <scope>NUCLEOTIDE SEQUENCE [LARGE SCALE GENOMIC DNA]</scope>
    <source>
        <strain evidence="2 3">AQ6-296</strain>
    </source>
</reference>
<evidence type="ECO:0000256" key="1">
    <source>
        <dbReference type="SAM" id="Phobius"/>
    </source>
</evidence>
<dbReference type="OrthoDB" id="6023292at2"/>